<feature type="domain" description="Helicase ATP-binding" evidence="10">
    <location>
        <begin position="1"/>
        <end position="138"/>
    </location>
</feature>
<evidence type="ECO:0000313" key="12">
    <source>
        <dbReference type="EMBL" id="KZO92331.1"/>
    </source>
</evidence>
<evidence type="ECO:0000256" key="8">
    <source>
        <dbReference type="ARBA" id="ARBA00023128"/>
    </source>
</evidence>
<evidence type="ECO:0000256" key="5">
    <source>
        <dbReference type="ARBA" id="ARBA00022806"/>
    </source>
</evidence>
<dbReference type="Pfam" id="PF12513">
    <property type="entry name" value="SUV3_C"/>
    <property type="match status" value="1"/>
</dbReference>
<dbReference type="InterPro" id="IPR044774">
    <property type="entry name" value="Suv3_DEXQc"/>
</dbReference>
<evidence type="ECO:0000259" key="11">
    <source>
        <dbReference type="PROSITE" id="PS51194"/>
    </source>
</evidence>
<dbReference type="Proteomes" id="UP000076738">
    <property type="component" value="Unassembled WGS sequence"/>
</dbReference>
<keyword evidence="8" id="KW-0496">Mitochondrion</keyword>
<dbReference type="AlphaFoldDB" id="A0A167I5S8"/>
<evidence type="ECO:0000256" key="6">
    <source>
        <dbReference type="ARBA" id="ARBA00022840"/>
    </source>
</evidence>
<dbReference type="Gene3D" id="1.20.58.1080">
    <property type="match status" value="1"/>
</dbReference>
<keyword evidence="5" id="KW-0347">Helicase</keyword>
<dbReference type="Gene3D" id="1.20.272.40">
    <property type="match status" value="1"/>
</dbReference>
<dbReference type="InterPro" id="IPR027417">
    <property type="entry name" value="P-loop_NTPase"/>
</dbReference>
<dbReference type="GO" id="GO:0045025">
    <property type="term" value="C:mitochondrial degradosome"/>
    <property type="evidence" value="ECO:0007669"/>
    <property type="project" value="TreeGrafter"/>
</dbReference>
<dbReference type="STRING" id="1330018.A0A167I5S8"/>
<feature type="domain" description="Helicase C-terminal" evidence="11">
    <location>
        <begin position="163"/>
        <end position="323"/>
    </location>
</feature>
<gene>
    <name evidence="12" type="ORF">CALVIDRAFT_472723</name>
</gene>
<dbReference type="PANTHER" id="PTHR12131">
    <property type="entry name" value="ATP-DEPENDENT RNA AND DNA HELICASE"/>
    <property type="match status" value="1"/>
</dbReference>
<dbReference type="Pfam" id="PF00271">
    <property type="entry name" value="Helicase_C"/>
    <property type="match status" value="1"/>
</dbReference>
<evidence type="ECO:0000256" key="9">
    <source>
        <dbReference type="ARBA" id="ARBA00047984"/>
    </source>
</evidence>
<dbReference type="GO" id="GO:0003724">
    <property type="term" value="F:RNA helicase activity"/>
    <property type="evidence" value="ECO:0007669"/>
    <property type="project" value="UniProtKB-EC"/>
</dbReference>
<evidence type="ECO:0000256" key="4">
    <source>
        <dbReference type="ARBA" id="ARBA00022801"/>
    </source>
</evidence>
<dbReference type="InterPro" id="IPR055206">
    <property type="entry name" value="DEXQc_SUV3"/>
</dbReference>
<dbReference type="CDD" id="cd17913">
    <property type="entry name" value="DEXQc_Suv3"/>
    <property type="match status" value="1"/>
</dbReference>
<comment type="catalytic activity">
    <reaction evidence="9">
        <text>ATP + H2O = ADP + phosphate + H(+)</text>
        <dbReference type="Rhea" id="RHEA:13065"/>
        <dbReference type="ChEBI" id="CHEBI:15377"/>
        <dbReference type="ChEBI" id="CHEBI:15378"/>
        <dbReference type="ChEBI" id="CHEBI:30616"/>
        <dbReference type="ChEBI" id="CHEBI:43474"/>
        <dbReference type="ChEBI" id="CHEBI:456216"/>
        <dbReference type="EC" id="3.6.4.13"/>
    </reaction>
</comment>
<dbReference type="SUPFAM" id="SSF52540">
    <property type="entry name" value="P-loop containing nucleoside triphosphate hydrolases"/>
    <property type="match status" value="1"/>
</dbReference>
<keyword evidence="4 12" id="KW-0378">Hydrolase</keyword>
<evidence type="ECO:0000259" key="10">
    <source>
        <dbReference type="PROSITE" id="PS51192"/>
    </source>
</evidence>
<dbReference type="PANTHER" id="PTHR12131:SF1">
    <property type="entry name" value="ATP-DEPENDENT RNA HELICASE SUPV3L1, MITOCHONDRIAL-RELATED"/>
    <property type="match status" value="1"/>
</dbReference>
<evidence type="ECO:0000256" key="2">
    <source>
        <dbReference type="ARBA" id="ARBA00012552"/>
    </source>
</evidence>
<dbReference type="EC" id="3.6.4.13" evidence="2"/>
<dbReference type="PROSITE" id="PS51194">
    <property type="entry name" value="HELICASE_CTER"/>
    <property type="match status" value="1"/>
</dbReference>
<dbReference type="SMART" id="SM00490">
    <property type="entry name" value="HELICc"/>
    <property type="match status" value="1"/>
</dbReference>
<proteinExistence type="predicted"/>
<accession>A0A167I5S8</accession>
<dbReference type="Gene3D" id="3.40.50.300">
    <property type="entry name" value="P-loop containing nucleotide triphosphate hydrolases"/>
    <property type="match status" value="2"/>
</dbReference>
<keyword evidence="6" id="KW-0067">ATP-binding</keyword>
<dbReference type="InterPro" id="IPR014001">
    <property type="entry name" value="Helicase_ATP-bd"/>
</dbReference>
<dbReference type="EMBL" id="KV417311">
    <property type="protein sequence ID" value="KZO92331.1"/>
    <property type="molecule type" value="Genomic_DNA"/>
</dbReference>
<dbReference type="FunFam" id="3.40.50.300:FF:000957">
    <property type="entry name" value="ATP-dependent RNA helicase SUV3L, mitochondrial"/>
    <property type="match status" value="1"/>
</dbReference>
<dbReference type="GO" id="GO:0005524">
    <property type="term" value="F:ATP binding"/>
    <property type="evidence" value="ECO:0007669"/>
    <property type="project" value="UniProtKB-KW"/>
</dbReference>
<evidence type="ECO:0000256" key="3">
    <source>
        <dbReference type="ARBA" id="ARBA00022741"/>
    </source>
</evidence>
<dbReference type="Pfam" id="PF22527">
    <property type="entry name" value="DEXQc_Suv3"/>
    <property type="match status" value="1"/>
</dbReference>
<comment type="subcellular location">
    <subcellularLocation>
        <location evidence="1">Mitochondrion</location>
    </subcellularLocation>
</comment>
<dbReference type="GO" id="GO:0000965">
    <property type="term" value="P:mitochondrial RNA 3'-end processing"/>
    <property type="evidence" value="ECO:0007669"/>
    <property type="project" value="TreeGrafter"/>
</dbReference>
<sequence>RRLKRKIIMHVGPTNSGKTHQALQALVRAESGVYAGPLRLLAHEIWKRINNGAIDGIVRDCNLITGEEQRWVGEYAAHVACTVEMTPLKDWDVVVLDEIQMIADPDRGSSWMSVLLGAPAKEIHLCGEDTTVDLVTRIAKECGDEIVINRYERLSPLKIADKSLGGDLSKVQQGDAIVAFNRSFIFQLAQQVASKTGHSAALAYGALPPEVRNQQAKVFNDPNSGLSVMVASDAIGLGLNLKIKRIIFHRMTKWNGKEVIELSPSQTKQIAGRAGRFGLHGEGESGEVTTLFPADLPILRRAMGVPNSPILRGQIAPSSLIVIDFYRLLTPGTTIYDAQKVFADFTRTAPWQIASPMKQDLMFVPGENMLFQKFCQLPTDIQLDWMNSPWPKRQIWPLVAACADAFLKNYIERPEMVEIQPVLEQHGLYDPFAVIHLGRNTIRAAGAGPAMKRLLSNPRTLVYLESAHRAITFYLWLSYRFPVSFGEQLKAFELKNQVE</sequence>
<organism evidence="12 13">
    <name type="scientific">Calocera viscosa (strain TUFC12733)</name>
    <dbReference type="NCBI Taxonomy" id="1330018"/>
    <lineage>
        <taxon>Eukaryota</taxon>
        <taxon>Fungi</taxon>
        <taxon>Dikarya</taxon>
        <taxon>Basidiomycota</taxon>
        <taxon>Agaricomycotina</taxon>
        <taxon>Dacrymycetes</taxon>
        <taxon>Dacrymycetales</taxon>
        <taxon>Dacrymycetaceae</taxon>
        <taxon>Calocera</taxon>
    </lineage>
</organism>
<dbReference type="InterPro" id="IPR022192">
    <property type="entry name" value="SUV3_C"/>
</dbReference>
<name>A0A167I5S8_CALVF</name>
<reference evidence="12 13" key="1">
    <citation type="journal article" date="2016" name="Mol. Biol. Evol.">
        <title>Comparative Genomics of Early-Diverging Mushroom-Forming Fungi Provides Insights into the Origins of Lignocellulose Decay Capabilities.</title>
        <authorList>
            <person name="Nagy L.G."/>
            <person name="Riley R."/>
            <person name="Tritt A."/>
            <person name="Adam C."/>
            <person name="Daum C."/>
            <person name="Floudas D."/>
            <person name="Sun H."/>
            <person name="Yadav J.S."/>
            <person name="Pangilinan J."/>
            <person name="Larsson K.H."/>
            <person name="Matsuura K."/>
            <person name="Barry K."/>
            <person name="Labutti K."/>
            <person name="Kuo R."/>
            <person name="Ohm R.A."/>
            <person name="Bhattacharya S.S."/>
            <person name="Shirouzu T."/>
            <person name="Yoshinaga Y."/>
            <person name="Martin F.M."/>
            <person name="Grigoriev I.V."/>
            <person name="Hibbett D.S."/>
        </authorList>
    </citation>
    <scope>NUCLEOTIDE SEQUENCE [LARGE SCALE GENOMIC DNA]</scope>
    <source>
        <strain evidence="12 13">TUFC12733</strain>
    </source>
</reference>
<evidence type="ECO:0000256" key="1">
    <source>
        <dbReference type="ARBA" id="ARBA00004173"/>
    </source>
</evidence>
<dbReference type="CDD" id="cd18805">
    <property type="entry name" value="SF2_C_suv3"/>
    <property type="match status" value="1"/>
</dbReference>
<dbReference type="GO" id="GO:0016787">
    <property type="term" value="F:hydrolase activity"/>
    <property type="evidence" value="ECO:0007669"/>
    <property type="project" value="UniProtKB-KW"/>
</dbReference>
<feature type="non-terminal residue" evidence="12">
    <location>
        <position position="499"/>
    </location>
</feature>
<dbReference type="PROSITE" id="PS51192">
    <property type="entry name" value="HELICASE_ATP_BIND_1"/>
    <property type="match status" value="1"/>
</dbReference>
<protein>
    <recommendedName>
        <fullName evidence="2">RNA helicase</fullName>
        <ecNumber evidence="2">3.6.4.13</ecNumber>
    </recommendedName>
</protein>
<feature type="non-terminal residue" evidence="12">
    <location>
        <position position="1"/>
    </location>
</feature>
<evidence type="ECO:0000313" key="13">
    <source>
        <dbReference type="Proteomes" id="UP000076738"/>
    </source>
</evidence>
<keyword evidence="7" id="KW-0809">Transit peptide</keyword>
<dbReference type="InterPro" id="IPR001650">
    <property type="entry name" value="Helicase_C-like"/>
</dbReference>
<evidence type="ECO:0000256" key="7">
    <source>
        <dbReference type="ARBA" id="ARBA00022946"/>
    </source>
</evidence>
<dbReference type="OrthoDB" id="6692397at2759"/>
<keyword evidence="3" id="KW-0547">Nucleotide-binding</keyword>
<keyword evidence="13" id="KW-1185">Reference proteome</keyword>
<dbReference type="InterPro" id="IPR050699">
    <property type="entry name" value="RNA-DNA_Helicase"/>
</dbReference>